<proteinExistence type="predicted"/>
<accession>A0A0R0I872</accession>
<keyword evidence="3" id="KW-1185">Reference proteome</keyword>
<evidence type="ECO:0000313" key="1">
    <source>
        <dbReference type="EMBL" id="KRH38471.1"/>
    </source>
</evidence>
<gene>
    <name evidence="1" type="ORF">GLYMA_09G137900</name>
</gene>
<dbReference type="AlphaFoldDB" id="A0A0R0I872"/>
<evidence type="ECO:0000313" key="2">
    <source>
        <dbReference type="EnsemblPlants" id="KRH38471"/>
    </source>
</evidence>
<protein>
    <submittedName>
        <fullName evidence="1 2">Uncharacterized protein</fullName>
    </submittedName>
</protein>
<reference evidence="1 2" key="1">
    <citation type="journal article" date="2010" name="Nature">
        <title>Genome sequence of the palaeopolyploid soybean.</title>
        <authorList>
            <person name="Schmutz J."/>
            <person name="Cannon S.B."/>
            <person name="Schlueter J."/>
            <person name="Ma J."/>
            <person name="Mitros T."/>
            <person name="Nelson W."/>
            <person name="Hyten D.L."/>
            <person name="Song Q."/>
            <person name="Thelen J.J."/>
            <person name="Cheng J."/>
            <person name="Xu D."/>
            <person name="Hellsten U."/>
            <person name="May G.D."/>
            <person name="Yu Y."/>
            <person name="Sakurai T."/>
            <person name="Umezawa T."/>
            <person name="Bhattacharyya M.K."/>
            <person name="Sandhu D."/>
            <person name="Valliyodan B."/>
            <person name="Lindquist E."/>
            <person name="Peto M."/>
            <person name="Grant D."/>
            <person name="Shu S."/>
            <person name="Goodstein D."/>
            <person name="Barry K."/>
            <person name="Futrell-Griggs M."/>
            <person name="Abernathy B."/>
            <person name="Du J."/>
            <person name="Tian Z."/>
            <person name="Zhu L."/>
            <person name="Gill N."/>
            <person name="Joshi T."/>
            <person name="Libault M."/>
            <person name="Sethuraman A."/>
            <person name="Zhang X.-C."/>
            <person name="Shinozaki K."/>
            <person name="Nguyen H.T."/>
            <person name="Wing R.A."/>
            <person name="Cregan P."/>
            <person name="Specht J."/>
            <person name="Grimwood J."/>
            <person name="Rokhsar D."/>
            <person name="Stacey G."/>
            <person name="Shoemaker R.C."/>
            <person name="Jackson S.A."/>
        </authorList>
    </citation>
    <scope>NUCLEOTIDE SEQUENCE [LARGE SCALE GENOMIC DNA]</scope>
    <source>
        <strain evidence="2">cv. Williams 82</strain>
        <tissue evidence="1">Callus</tissue>
    </source>
</reference>
<reference evidence="1" key="3">
    <citation type="submission" date="2018-07" db="EMBL/GenBank/DDBJ databases">
        <title>WGS assembly of Glycine max.</title>
        <authorList>
            <person name="Schmutz J."/>
            <person name="Cannon S."/>
            <person name="Schlueter J."/>
            <person name="Ma J."/>
            <person name="Mitros T."/>
            <person name="Nelson W."/>
            <person name="Hyten D."/>
            <person name="Song Q."/>
            <person name="Thelen J."/>
            <person name="Cheng J."/>
            <person name="Xu D."/>
            <person name="Hellsten U."/>
            <person name="May G."/>
            <person name="Yu Y."/>
            <person name="Sakurai T."/>
            <person name="Umezawa T."/>
            <person name="Bhattacharyya M."/>
            <person name="Sandhu D."/>
            <person name="Valliyodan B."/>
            <person name="Lindquist E."/>
            <person name="Peto M."/>
            <person name="Grant D."/>
            <person name="Shu S."/>
            <person name="Goodstein D."/>
            <person name="Barry K."/>
            <person name="Futrell-Griggs M."/>
            <person name="Abernathy B."/>
            <person name="Du J."/>
            <person name="Tian Z."/>
            <person name="Zhu L."/>
            <person name="Gill N."/>
            <person name="Joshi T."/>
            <person name="Libault M."/>
            <person name="Sethuraman A."/>
            <person name="Zhang X."/>
            <person name="Shinozaki K."/>
            <person name="Nguyen H."/>
            <person name="Wing R."/>
            <person name="Cregan P."/>
            <person name="Specht J."/>
            <person name="Grimwood J."/>
            <person name="Rokhsar D."/>
            <person name="Stacey G."/>
            <person name="Shoemaker R."/>
            <person name="Jackson S."/>
        </authorList>
    </citation>
    <scope>NUCLEOTIDE SEQUENCE</scope>
    <source>
        <tissue evidence="1">Callus</tissue>
    </source>
</reference>
<dbReference type="Gramene" id="KRH38471">
    <property type="protein sequence ID" value="KRH38471"/>
    <property type="gene ID" value="GLYMA_09G137900"/>
</dbReference>
<sequence length="61" mass="7442">MQFLDSDVIQWFTYWIMRSLRNFPSTLNILLIHLRIDKLYFKNRQAHTNHGGGYNYSHQQL</sequence>
<organism evidence="1">
    <name type="scientific">Glycine max</name>
    <name type="common">Soybean</name>
    <name type="synonym">Glycine hispida</name>
    <dbReference type="NCBI Taxonomy" id="3847"/>
    <lineage>
        <taxon>Eukaryota</taxon>
        <taxon>Viridiplantae</taxon>
        <taxon>Streptophyta</taxon>
        <taxon>Embryophyta</taxon>
        <taxon>Tracheophyta</taxon>
        <taxon>Spermatophyta</taxon>
        <taxon>Magnoliopsida</taxon>
        <taxon>eudicotyledons</taxon>
        <taxon>Gunneridae</taxon>
        <taxon>Pentapetalae</taxon>
        <taxon>rosids</taxon>
        <taxon>fabids</taxon>
        <taxon>Fabales</taxon>
        <taxon>Fabaceae</taxon>
        <taxon>Papilionoideae</taxon>
        <taxon>50 kb inversion clade</taxon>
        <taxon>NPAAA clade</taxon>
        <taxon>indigoferoid/millettioid clade</taxon>
        <taxon>Phaseoleae</taxon>
        <taxon>Glycine</taxon>
        <taxon>Glycine subgen. Soja</taxon>
    </lineage>
</organism>
<evidence type="ECO:0000313" key="3">
    <source>
        <dbReference type="Proteomes" id="UP000008827"/>
    </source>
</evidence>
<dbReference type="Proteomes" id="UP000008827">
    <property type="component" value="Chromosome 9"/>
</dbReference>
<dbReference type="EnsemblPlants" id="KRH38471">
    <property type="protein sequence ID" value="KRH38471"/>
    <property type="gene ID" value="GLYMA_09G137900"/>
</dbReference>
<name>A0A0R0I872_SOYBN</name>
<reference evidence="2" key="2">
    <citation type="submission" date="2018-02" db="UniProtKB">
        <authorList>
            <consortium name="EnsemblPlants"/>
        </authorList>
    </citation>
    <scope>IDENTIFICATION</scope>
    <source>
        <strain evidence="2">Williams 82</strain>
    </source>
</reference>
<dbReference type="EMBL" id="CM000842">
    <property type="protein sequence ID" value="KRH38471.1"/>
    <property type="molecule type" value="Genomic_DNA"/>
</dbReference>
<dbReference type="InParanoid" id="A0A0R0I872"/>